<dbReference type="OrthoDB" id="10594088at2759"/>
<accession>A0A0B2V546</accession>
<protein>
    <submittedName>
        <fullName evidence="1">Uncharacterized protein</fullName>
    </submittedName>
</protein>
<keyword evidence="2" id="KW-1185">Reference proteome</keyword>
<dbReference type="AlphaFoldDB" id="A0A0B2V546"/>
<comment type="caution">
    <text evidence="1">The sequence shown here is derived from an EMBL/GenBank/DDBJ whole genome shotgun (WGS) entry which is preliminary data.</text>
</comment>
<proteinExistence type="predicted"/>
<dbReference type="Proteomes" id="UP000031036">
    <property type="component" value="Unassembled WGS sequence"/>
</dbReference>
<evidence type="ECO:0000313" key="2">
    <source>
        <dbReference type="Proteomes" id="UP000031036"/>
    </source>
</evidence>
<gene>
    <name evidence="1" type="ORF">Tcan_11456</name>
</gene>
<name>A0A0B2V546_TOXCA</name>
<reference evidence="1 2" key="1">
    <citation type="submission" date="2014-11" db="EMBL/GenBank/DDBJ databases">
        <title>Genetic blueprint of the zoonotic pathogen Toxocara canis.</title>
        <authorList>
            <person name="Zhu X.-Q."/>
            <person name="Korhonen P.K."/>
            <person name="Cai H."/>
            <person name="Young N.D."/>
            <person name="Nejsum P."/>
            <person name="von Samson-Himmelstjerna G."/>
            <person name="Boag P.R."/>
            <person name="Tan P."/>
            <person name="Li Q."/>
            <person name="Min J."/>
            <person name="Yang Y."/>
            <person name="Wang X."/>
            <person name="Fang X."/>
            <person name="Hall R.S."/>
            <person name="Hofmann A."/>
            <person name="Sternberg P.W."/>
            <person name="Jex A.R."/>
            <person name="Gasser R.B."/>
        </authorList>
    </citation>
    <scope>NUCLEOTIDE SEQUENCE [LARGE SCALE GENOMIC DNA]</scope>
    <source>
        <strain evidence="1">PN_DK_2014</strain>
    </source>
</reference>
<sequence>MRTIRESLSNFSLSRFTTERCTCQPFSTFFNAWYKCGQPETLYKVSRKNERRMAHKQRRSCSMSTAFAKMPSAARHAFSSLINLFMPQPSSSVARDQNFSLDDMHERKLHNIQSFTYSSTSMLNGYAND</sequence>
<dbReference type="EMBL" id="JPKZ01002486">
    <property type="protein sequence ID" value="KHN76577.1"/>
    <property type="molecule type" value="Genomic_DNA"/>
</dbReference>
<evidence type="ECO:0000313" key="1">
    <source>
        <dbReference type="EMBL" id="KHN76577.1"/>
    </source>
</evidence>
<organism evidence="1 2">
    <name type="scientific">Toxocara canis</name>
    <name type="common">Canine roundworm</name>
    <dbReference type="NCBI Taxonomy" id="6265"/>
    <lineage>
        <taxon>Eukaryota</taxon>
        <taxon>Metazoa</taxon>
        <taxon>Ecdysozoa</taxon>
        <taxon>Nematoda</taxon>
        <taxon>Chromadorea</taxon>
        <taxon>Rhabditida</taxon>
        <taxon>Spirurina</taxon>
        <taxon>Ascaridomorpha</taxon>
        <taxon>Ascaridoidea</taxon>
        <taxon>Toxocaridae</taxon>
        <taxon>Toxocara</taxon>
    </lineage>
</organism>